<dbReference type="InParanoid" id="A0A1V9XTP0"/>
<gene>
    <name evidence="2" type="ORF">BIW11_07493</name>
</gene>
<name>A0A1V9XTP0_9ACAR</name>
<reference evidence="2 3" key="1">
    <citation type="journal article" date="2017" name="Gigascience">
        <title>Draft genome of the honey bee ectoparasitic mite, Tropilaelaps mercedesae, is shaped by the parasitic life history.</title>
        <authorList>
            <person name="Dong X."/>
            <person name="Armstrong S.D."/>
            <person name="Xia D."/>
            <person name="Makepeace B.L."/>
            <person name="Darby A.C."/>
            <person name="Kadowaki T."/>
        </authorList>
    </citation>
    <scope>NUCLEOTIDE SEQUENCE [LARGE SCALE GENOMIC DNA]</scope>
    <source>
        <strain evidence="2">Wuxi-XJTLU</strain>
    </source>
</reference>
<dbReference type="AlphaFoldDB" id="A0A1V9XTP0"/>
<dbReference type="EMBL" id="MNPL01004257">
    <property type="protein sequence ID" value="OQR76874.1"/>
    <property type="molecule type" value="Genomic_DNA"/>
</dbReference>
<sequence length="210" mass="24190">MLRRVQEIVELRKRLREETLKLRSQKQKIHEMLDSPQHSGFLTLFNVAMAGVSPKWPGFQPSATRSSFRLSKVRIQYEGARRYERDREGAAGGRPSPSWEFYLRRIPSLKVGTKTKAYRFAQYLRKPTRPSELNTPPRHRSLEKGKLLEAATEESRGEKHVGEVSHAPRRSTWERIHPGAAILQPGWHGLLIVVPTSYIMLQTCTSHTLK</sequence>
<protein>
    <submittedName>
        <fullName evidence="2">Uncharacterized protein</fullName>
    </submittedName>
</protein>
<dbReference type="Proteomes" id="UP000192247">
    <property type="component" value="Unassembled WGS sequence"/>
</dbReference>
<evidence type="ECO:0000313" key="2">
    <source>
        <dbReference type="EMBL" id="OQR76874.1"/>
    </source>
</evidence>
<organism evidence="2 3">
    <name type="scientific">Tropilaelaps mercedesae</name>
    <dbReference type="NCBI Taxonomy" id="418985"/>
    <lineage>
        <taxon>Eukaryota</taxon>
        <taxon>Metazoa</taxon>
        <taxon>Ecdysozoa</taxon>
        <taxon>Arthropoda</taxon>
        <taxon>Chelicerata</taxon>
        <taxon>Arachnida</taxon>
        <taxon>Acari</taxon>
        <taxon>Parasitiformes</taxon>
        <taxon>Mesostigmata</taxon>
        <taxon>Gamasina</taxon>
        <taxon>Dermanyssoidea</taxon>
        <taxon>Laelapidae</taxon>
        <taxon>Tropilaelaps</taxon>
    </lineage>
</organism>
<evidence type="ECO:0000313" key="3">
    <source>
        <dbReference type="Proteomes" id="UP000192247"/>
    </source>
</evidence>
<feature type="compositionally biased region" description="Basic and acidic residues" evidence="1">
    <location>
        <begin position="140"/>
        <end position="163"/>
    </location>
</feature>
<proteinExistence type="predicted"/>
<evidence type="ECO:0000256" key="1">
    <source>
        <dbReference type="SAM" id="MobiDB-lite"/>
    </source>
</evidence>
<accession>A0A1V9XTP0</accession>
<comment type="caution">
    <text evidence="2">The sequence shown here is derived from an EMBL/GenBank/DDBJ whole genome shotgun (WGS) entry which is preliminary data.</text>
</comment>
<feature type="region of interest" description="Disordered" evidence="1">
    <location>
        <begin position="128"/>
        <end position="167"/>
    </location>
</feature>
<keyword evidence="3" id="KW-1185">Reference proteome</keyword>